<accession>A0ABS4GU11</accession>
<reference evidence="3 4" key="1">
    <citation type="submission" date="2021-03" db="EMBL/GenBank/DDBJ databases">
        <title>Genomic Encyclopedia of Type Strains, Phase IV (KMG-IV): sequencing the most valuable type-strain genomes for metagenomic binning, comparative biology and taxonomic classification.</title>
        <authorList>
            <person name="Goeker M."/>
        </authorList>
    </citation>
    <scope>NUCLEOTIDE SEQUENCE [LARGE SCALE GENOMIC DNA]</scope>
    <source>
        <strain evidence="3 4">DSM 24738</strain>
    </source>
</reference>
<dbReference type="PANTHER" id="PTHR33734:SF22">
    <property type="entry name" value="MEMBRANE-BOUND LYTIC MUREIN TRANSGLYCOSYLASE D"/>
    <property type="match status" value="1"/>
</dbReference>
<dbReference type="InterPro" id="IPR042047">
    <property type="entry name" value="SleB_dom1"/>
</dbReference>
<keyword evidence="4" id="KW-1185">Reference proteome</keyword>
<dbReference type="Gene3D" id="3.10.350.10">
    <property type="entry name" value="LysM domain"/>
    <property type="match status" value="1"/>
</dbReference>
<dbReference type="Pfam" id="PF01476">
    <property type="entry name" value="LysM"/>
    <property type="match status" value="1"/>
</dbReference>
<dbReference type="EC" id="3.5.1.28" evidence="3"/>
<protein>
    <submittedName>
        <fullName evidence="3">N-acetylmuramoyl-L-alanine amidase</fullName>
        <ecNumber evidence="3">3.5.1.28</ecNumber>
    </submittedName>
</protein>
<sequence length="204" mass="23146">MFKKWISLSICFILTCLSMNAVEAVESVVYKVKKGDTLWHIAKMNHVDLYQLKRMNNLKGDLIYPGDMLTIPKARNKKEIQMSKKDFQWFVKIIEAEAGGESFTGKVAVASVVLNRVLHKDYPNSVTDVIFQKINGVYQFSPVGDGRIHKVQPSNDSYKAASQALKGTDPTKGALFFYNPTTARSKWIRSRVVIREIGSHHFAY</sequence>
<dbReference type="SMART" id="SM00257">
    <property type="entry name" value="LysM"/>
    <property type="match status" value="1"/>
</dbReference>
<dbReference type="SUPFAM" id="SSF54106">
    <property type="entry name" value="LysM domain"/>
    <property type="match status" value="1"/>
</dbReference>
<keyword evidence="3" id="KW-0378">Hydrolase</keyword>
<evidence type="ECO:0000259" key="2">
    <source>
        <dbReference type="PROSITE" id="PS51782"/>
    </source>
</evidence>
<dbReference type="PANTHER" id="PTHR33734">
    <property type="entry name" value="LYSM DOMAIN-CONTAINING GPI-ANCHORED PROTEIN 2"/>
    <property type="match status" value="1"/>
</dbReference>
<feature type="chain" id="PRO_5045953786" evidence="1">
    <location>
        <begin position="22"/>
        <end position="204"/>
    </location>
</feature>
<dbReference type="InterPro" id="IPR011105">
    <property type="entry name" value="Cell_wall_hydrolase_SleB"/>
</dbReference>
<keyword evidence="1" id="KW-0732">Signal</keyword>
<feature type="signal peptide" evidence="1">
    <location>
        <begin position="1"/>
        <end position="21"/>
    </location>
</feature>
<dbReference type="Gene3D" id="1.10.10.2520">
    <property type="entry name" value="Cell wall hydrolase SleB, domain 1"/>
    <property type="match status" value="1"/>
</dbReference>
<dbReference type="CDD" id="cd00118">
    <property type="entry name" value="LysM"/>
    <property type="match status" value="1"/>
</dbReference>
<organism evidence="3 4">
    <name type="scientific">Ammoniphilus resinae</name>
    <dbReference type="NCBI Taxonomy" id="861532"/>
    <lineage>
        <taxon>Bacteria</taxon>
        <taxon>Bacillati</taxon>
        <taxon>Bacillota</taxon>
        <taxon>Bacilli</taxon>
        <taxon>Bacillales</taxon>
        <taxon>Paenibacillaceae</taxon>
        <taxon>Aneurinibacillus group</taxon>
        <taxon>Ammoniphilus</taxon>
    </lineage>
</organism>
<gene>
    <name evidence="3" type="ORF">J2Z37_003781</name>
</gene>
<dbReference type="EMBL" id="JAGGKT010000013">
    <property type="protein sequence ID" value="MBP1933768.1"/>
    <property type="molecule type" value="Genomic_DNA"/>
</dbReference>
<dbReference type="PROSITE" id="PS51782">
    <property type="entry name" value="LYSM"/>
    <property type="match status" value="1"/>
</dbReference>
<dbReference type="InterPro" id="IPR018392">
    <property type="entry name" value="LysM"/>
</dbReference>
<dbReference type="Pfam" id="PF07486">
    <property type="entry name" value="Hydrolase_2"/>
    <property type="match status" value="1"/>
</dbReference>
<evidence type="ECO:0000313" key="4">
    <source>
        <dbReference type="Proteomes" id="UP001519343"/>
    </source>
</evidence>
<dbReference type="GO" id="GO:0008745">
    <property type="term" value="F:N-acetylmuramoyl-L-alanine amidase activity"/>
    <property type="evidence" value="ECO:0007669"/>
    <property type="project" value="UniProtKB-EC"/>
</dbReference>
<evidence type="ECO:0000256" key="1">
    <source>
        <dbReference type="SAM" id="SignalP"/>
    </source>
</evidence>
<dbReference type="Gene3D" id="6.20.240.60">
    <property type="match status" value="1"/>
</dbReference>
<name>A0ABS4GU11_9BACL</name>
<dbReference type="Proteomes" id="UP001519343">
    <property type="component" value="Unassembled WGS sequence"/>
</dbReference>
<comment type="caution">
    <text evidence="3">The sequence shown here is derived from an EMBL/GenBank/DDBJ whole genome shotgun (WGS) entry which is preliminary data.</text>
</comment>
<proteinExistence type="predicted"/>
<evidence type="ECO:0000313" key="3">
    <source>
        <dbReference type="EMBL" id="MBP1933768.1"/>
    </source>
</evidence>
<dbReference type="InterPro" id="IPR036779">
    <property type="entry name" value="LysM_dom_sf"/>
</dbReference>
<dbReference type="RefSeq" id="WP_209811778.1">
    <property type="nucleotide sequence ID" value="NZ_JAGGKT010000013.1"/>
</dbReference>
<feature type="domain" description="LysM" evidence="2">
    <location>
        <begin position="28"/>
        <end position="71"/>
    </location>
</feature>